<evidence type="ECO:0000256" key="10">
    <source>
        <dbReference type="ARBA" id="ARBA00023077"/>
    </source>
</evidence>
<feature type="short sequence motif" description="TonB C-terminal box" evidence="15">
    <location>
        <begin position="834"/>
        <end position="851"/>
    </location>
</feature>
<protein>
    <submittedName>
        <fullName evidence="18">TonB-dependent receptor</fullName>
    </submittedName>
</protein>
<keyword evidence="4 14" id="KW-1134">Transmembrane beta strand</keyword>
<gene>
    <name evidence="18" type="ORF">GCM10023144_04480</name>
</gene>
<organism evidence="18 19">
    <name type="scientific">Pigmentiphaga soli</name>
    <dbReference type="NCBI Taxonomy" id="1007095"/>
    <lineage>
        <taxon>Bacteria</taxon>
        <taxon>Pseudomonadati</taxon>
        <taxon>Pseudomonadota</taxon>
        <taxon>Betaproteobacteria</taxon>
        <taxon>Burkholderiales</taxon>
        <taxon>Alcaligenaceae</taxon>
        <taxon>Pigmentiphaga</taxon>
    </lineage>
</organism>
<keyword evidence="10" id="KW-0798">TonB box</keyword>
<dbReference type="Pfam" id="PF07715">
    <property type="entry name" value="Plug"/>
    <property type="match status" value="1"/>
</dbReference>
<evidence type="ECO:0000256" key="15">
    <source>
        <dbReference type="PROSITE-ProRule" id="PRU10144"/>
    </source>
</evidence>
<dbReference type="PROSITE" id="PS01156">
    <property type="entry name" value="TONB_DEPENDENT_REC_2"/>
    <property type="match status" value="1"/>
</dbReference>
<evidence type="ECO:0000256" key="5">
    <source>
        <dbReference type="ARBA" id="ARBA00022496"/>
    </source>
</evidence>
<proteinExistence type="inferred from homology"/>
<dbReference type="Gene3D" id="2.40.170.20">
    <property type="entry name" value="TonB-dependent receptor, beta-barrel domain"/>
    <property type="match status" value="1"/>
</dbReference>
<reference evidence="19" key="1">
    <citation type="journal article" date="2019" name="Int. J. Syst. Evol. Microbiol.">
        <title>The Global Catalogue of Microorganisms (GCM) 10K type strain sequencing project: providing services to taxonomists for standard genome sequencing and annotation.</title>
        <authorList>
            <consortium name="The Broad Institute Genomics Platform"/>
            <consortium name="The Broad Institute Genome Sequencing Center for Infectious Disease"/>
            <person name="Wu L."/>
            <person name="Ma J."/>
        </authorList>
    </citation>
    <scope>NUCLEOTIDE SEQUENCE [LARGE SCALE GENOMIC DNA]</scope>
    <source>
        <strain evidence="19">JCM 17666</strain>
    </source>
</reference>
<evidence type="ECO:0000256" key="11">
    <source>
        <dbReference type="ARBA" id="ARBA00023136"/>
    </source>
</evidence>
<dbReference type="InterPro" id="IPR039426">
    <property type="entry name" value="TonB-dep_rcpt-like"/>
</dbReference>
<keyword evidence="11 14" id="KW-0472">Membrane</keyword>
<dbReference type="PANTHER" id="PTHR32552">
    <property type="entry name" value="FERRICHROME IRON RECEPTOR-RELATED"/>
    <property type="match status" value="1"/>
</dbReference>
<dbReference type="InterPro" id="IPR010917">
    <property type="entry name" value="TonB_rcpt_CS"/>
</dbReference>
<keyword evidence="13 14" id="KW-0998">Cell outer membrane</keyword>
<accession>A0ABP8GFZ0</accession>
<evidence type="ECO:0000256" key="3">
    <source>
        <dbReference type="ARBA" id="ARBA00022448"/>
    </source>
</evidence>
<dbReference type="PANTHER" id="PTHR32552:SF68">
    <property type="entry name" value="FERRICHROME OUTER MEMBRANE TRANSPORTER_PHAGE RECEPTOR"/>
    <property type="match status" value="1"/>
</dbReference>
<keyword evidence="6 14" id="KW-0812">Transmembrane</keyword>
<keyword evidence="9" id="KW-0406">Ion transport</keyword>
<evidence type="ECO:0000256" key="6">
    <source>
        <dbReference type="ARBA" id="ARBA00022692"/>
    </source>
</evidence>
<name>A0ABP8GFZ0_9BURK</name>
<evidence type="ECO:0000256" key="2">
    <source>
        <dbReference type="ARBA" id="ARBA00009810"/>
    </source>
</evidence>
<evidence type="ECO:0000256" key="1">
    <source>
        <dbReference type="ARBA" id="ARBA00004571"/>
    </source>
</evidence>
<evidence type="ECO:0000313" key="19">
    <source>
        <dbReference type="Proteomes" id="UP001501671"/>
    </source>
</evidence>
<comment type="caution">
    <text evidence="18">The sequence shown here is derived from an EMBL/GenBank/DDBJ whole genome shotgun (WGS) entry which is preliminary data.</text>
</comment>
<dbReference type="RefSeq" id="WP_345245865.1">
    <property type="nucleotide sequence ID" value="NZ_BAABFO010000001.1"/>
</dbReference>
<dbReference type="EMBL" id="BAABFO010000001">
    <property type="protein sequence ID" value="GAA4323556.1"/>
    <property type="molecule type" value="Genomic_DNA"/>
</dbReference>
<dbReference type="SMART" id="SM00965">
    <property type="entry name" value="STN"/>
    <property type="match status" value="1"/>
</dbReference>
<evidence type="ECO:0000256" key="4">
    <source>
        <dbReference type="ARBA" id="ARBA00022452"/>
    </source>
</evidence>
<feature type="chain" id="PRO_5045864542" evidence="16">
    <location>
        <begin position="24"/>
        <end position="851"/>
    </location>
</feature>
<dbReference type="InterPro" id="IPR037066">
    <property type="entry name" value="Plug_dom_sf"/>
</dbReference>
<evidence type="ECO:0000256" key="13">
    <source>
        <dbReference type="ARBA" id="ARBA00023237"/>
    </source>
</evidence>
<evidence type="ECO:0000313" key="18">
    <source>
        <dbReference type="EMBL" id="GAA4323556.1"/>
    </source>
</evidence>
<evidence type="ECO:0000256" key="16">
    <source>
        <dbReference type="SAM" id="SignalP"/>
    </source>
</evidence>
<evidence type="ECO:0000256" key="7">
    <source>
        <dbReference type="ARBA" id="ARBA00022729"/>
    </source>
</evidence>
<dbReference type="PROSITE" id="PS52016">
    <property type="entry name" value="TONB_DEPENDENT_REC_3"/>
    <property type="match status" value="1"/>
</dbReference>
<feature type="domain" description="Secretin/TonB short N-terminal" evidence="17">
    <location>
        <begin position="58"/>
        <end position="109"/>
    </location>
</feature>
<dbReference type="SUPFAM" id="SSF56935">
    <property type="entry name" value="Porins"/>
    <property type="match status" value="1"/>
</dbReference>
<evidence type="ECO:0000256" key="14">
    <source>
        <dbReference type="PROSITE-ProRule" id="PRU01360"/>
    </source>
</evidence>
<keyword evidence="8" id="KW-0408">Iron</keyword>
<dbReference type="InterPro" id="IPR012910">
    <property type="entry name" value="Plug_dom"/>
</dbReference>
<evidence type="ECO:0000256" key="9">
    <source>
        <dbReference type="ARBA" id="ARBA00023065"/>
    </source>
</evidence>
<evidence type="ECO:0000259" key="17">
    <source>
        <dbReference type="SMART" id="SM00965"/>
    </source>
</evidence>
<dbReference type="InterPro" id="IPR011662">
    <property type="entry name" value="Secretin/TonB_short_N"/>
</dbReference>
<keyword evidence="19" id="KW-1185">Reference proteome</keyword>
<keyword evidence="7 16" id="KW-0732">Signal</keyword>
<dbReference type="Gene3D" id="3.55.50.30">
    <property type="match status" value="1"/>
</dbReference>
<evidence type="ECO:0000256" key="8">
    <source>
        <dbReference type="ARBA" id="ARBA00023004"/>
    </source>
</evidence>
<keyword evidence="5" id="KW-0410">Iron transport</keyword>
<keyword evidence="3 14" id="KW-0813">Transport</keyword>
<comment type="similarity">
    <text evidence="2 14">Belongs to the TonB-dependent receptor family.</text>
</comment>
<dbReference type="InterPro" id="IPR036942">
    <property type="entry name" value="Beta-barrel_TonB_sf"/>
</dbReference>
<dbReference type="Proteomes" id="UP001501671">
    <property type="component" value="Unassembled WGS sequence"/>
</dbReference>
<feature type="signal peptide" evidence="16">
    <location>
        <begin position="1"/>
        <end position="23"/>
    </location>
</feature>
<evidence type="ECO:0000256" key="12">
    <source>
        <dbReference type="ARBA" id="ARBA00023170"/>
    </source>
</evidence>
<dbReference type="CDD" id="cd01347">
    <property type="entry name" value="ligand_gated_channel"/>
    <property type="match status" value="1"/>
</dbReference>
<keyword evidence="12 18" id="KW-0675">Receptor</keyword>
<dbReference type="Gene3D" id="2.170.130.10">
    <property type="entry name" value="TonB-dependent receptor, plug domain"/>
    <property type="match status" value="1"/>
</dbReference>
<sequence length="851" mass="93061">MSLFPLRPLAAAVALSLSPGLFAAEPPGAPASAAVQAYAIPAGPLGDTLSRIAREGRRNIAADPALLRGRVAPAVQGRYSPEEAARRALDGSGLELVVTPGGELSVRQAAAPVSTAPPAAELAPVAVAGAAMPGPYVADLPSSVAAKVDLPPRLTPFTVNQVTEEVIRERGDTSIFESFERFAGVTTASDNGDIGQGMSRSISVRGFSVSGAGQLLINGQRSYGSASAARGSDSLEAIELLRGPAALYYGAAEPGGIINYSYKRPRAEAQYVVLGRTDSKGSYGGMVDMAGPLDKEGVWRYRAVGSYQHTRDDQEHVWSEPKSALAALSFVPNARFDTTLTYERLKIDSVPEQENNMRITRAGSPYYGQFYPVPRDFFWGSLNDRASRDTDTLLWDMSWRPSEAFRVKANFNYQHYTQWWQNTRVNSAGNGPDAAGNVSRYVSGRQSDGNSYSGGLDFSGTVPTGPLRHDWLVGVGFGHTESRSSGRAVAAETRPGQPYDVGPLNIFDPDYRDWPYRDRIWADPLGLPTQRDDRNLYFQDLVHLPDGRTRLMMAMGWSQIYSRPGGGEASKVDKWSPRVAVMRDVTATGTVYASYGESFSPNALNLLDMSGNYITTPQEGRQFEVGYKQDLFGGRAMLTTALFRIDKKNMPMPAQEDGQCDELAAPAPGTPGSYDGSGDCRVSINGLQRSQGIELELTGALTDWWSAQLAYAYLDTEYVRTDDPWAAGRSMAFMPRHSLSLWNKFRLHQSDAYGRFDMGLGLRAWSKSHNAWRSAAAHMRGTDTDWNPGYGIVDLAFFWEKRLAGGKNLKLSMNINNLFDKTYYDRNRFAAGNTIVWGNERRVLFAARLAF</sequence>
<comment type="subcellular location">
    <subcellularLocation>
        <location evidence="1 14">Cell outer membrane</location>
        <topology evidence="1 14">Multi-pass membrane protein</topology>
    </subcellularLocation>
</comment>